<comment type="subunit">
    <text evidence="4 11">Homotetramer.</text>
</comment>
<keyword evidence="11" id="KW-0448">Lipopolysaccharide biosynthesis</keyword>
<keyword evidence="9 11" id="KW-0460">Magnesium</keyword>
<evidence type="ECO:0000256" key="5">
    <source>
        <dbReference type="ARBA" id="ARBA00013066"/>
    </source>
</evidence>
<dbReference type="NCBIfam" id="TIGR01670">
    <property type="entry name" value="KdsC-phosphatas"/>
    <property type="match status" value="1"/>
</dbReference>
<evidence type="ECO:0000256" key="1">
    <source>
        <dbReference type="ARBA" id="ARBA00000898"/>
    </source>
</evidence>
<evidence type="ECO:0000256" key="6">
    <source>
        <dbReference type="ARBA" id="ARBA00020092"/>
    </source>
</evidence>
<evidence type="ECO:0000256" key="8">
    <source>
        <dbReference type="ARBA" id="ARBA00022801"/>
    </source>
</evidence>
<evidence type="ECO:0000256" key="3">
    <source>
        <dbReference type="ARBA" id="ARBA00005893"/>
    </source>
</evidence>
<reference evidence="13 14" key="1">
    <citation type="submission" date="2016-10" db="EMBL/GenBank/DDBJ databases">
        <authorList>
            <person name="Varghese N."/>
            <person name="Submissions S."/>
        </authorList>
    </citation>
    <scope>NUCLEOTIDE SEQUENCE [LARGE SCALE GENOMIC DNA]</scope>
    <source>
        <strain evidence="13 14">22B</strain>
    </source>
</reference>
<dbReference type="PIRSF" id="PIRSF006118">
    <property type="entry name" value="KDO8-P_Ptase"/>
    <property type="match status" value="1"/>
</dbReference>
<dbReference type="InterPro" id="IPR036412">
    <property type="entry name" value="HAD-like_sf"/>
</dbReference>
<evidence type="ECO:0000256" key="7">
    <source>
        <dbReference type="ARBA" id="ARBA00022723"/>
    </source>
</evidence>
<keyword evidence="7 11" id="KW-0479">Metal-binding</keyword>
<evidence type="ECO:0000313" key="14">
    <source>
        <dbReference type="Proteomes" id="UP000243374"/>
    </source>
</evidence>
<comment type="catalytic activity">
    <reaction evidence="1 11">
        <text>3-deoxy-alpha-D-manno-2-octulosonate-8-phosphate + H2O = 3-deoxy-alpha-D-manno-oct-2-ulosonate + phosphate</text>
        <dbReference type="Rhea" id="RHEA:11500"/>
        <dbReference type="ChEBI" id="CHEBI:15377"/>
        <dbReference type="ChEBI" id="CHEBI:43474"/>
        <dbReference type="ChEBI" id="CHEBI:85985"/>
        <dbReference type="ChEBI" id="CHEBI:85986"/>
        <dbReference type="EC" id="3.1.3.45"/>
    </reaction>
</comment>
<dbReference type="InterPro" id="IPR010023">
    <property type="entry name" value="KdsC_fam"/>
</dbReference>
<dbReference type="FunFam" id="3.40.50.1000:FF:000029">
    <property type="entry name" value="3-deoxy-D-manno-octulosonate 8-phosphate phosphatase KdsC"/>
    <property type="match status" value="1"/>
</dbReference>
<gene>
    <name evidence="13" type="ORF">SAMN04487865_10786</name>
</gene>
<comment type="similarity">
    <text evidence="3 11">Belongs to the KdsC family.</text>
</comment>
<dbReference type="Proteomes" id="UP000243374">
    <property type="component" value="Unassembled WGS sequence"/>
</dbReference>
<name>A0A662ZDQ8_9GAMM</name>
<dbReference type="InterPro" id="IPR023214">
    <property type="entry name" value="HAD_sf"/>
</dbReference>
<feature type="binding site" evidence="12">
    <location>
        <position position="103"/>
    </location>
    <ligand>
        <name>Mg(2+)</name>
        <dbReference type="ChEBI" id="CHEBI:18420"/>
    </ligand>
</feature>
<keyword evidence="8 11" id="KW-0378">Hydrolase</keyword>
<dbReference type="GO" id="GO:0008781">
    <property type="term" value="F:N-acylneuraminate cytidylyltransferase activity"/>
    <property type="evidence" value="ECO:0007669"/>
    <property type="project" value="TreeGrafter"/>
</dbReference>
<protein>
    <recommendedName>
        <fullName evidence="6 11">3-deoxy-D-manno-octulosonate 8-phosphate phosphatase KdsC</fullName>
        <ecNumber evidence="5 11">3.1.3.45</ecNumber>
    </recommendedName>
    <alternativeName>
        <fullName evidence="10 11">KDO 8-P phosphatase</fullName>
    </alternativeName>
</protein>
<dbReference type="InterPro" id="IPR050793">
    <property type="entry name" value="CMP-NeuNAc_synthase"/>
</dbReference>
<dbReference type="PANTHER" id="PTHR21485:SF3">
    <property type="entry name" value="N-ACYLNEURAMINATE CYTIDYLYLTRANSFERASE"/>
    <property type="match status" value="1"/>
</dbReference>
<evidence type="ECO:0000256" key="9">
    <source>
        <dbReference type="ARBA" id="ARBA00022842"/>
    </source>
</evidence>
<dbReference type="SFLD" id="SFLDG01136">
    <property type="entry name" value="C1.6:_Phosphoserine_Phosphatas"/>
    <property type="match status" value="1"/>
</dbReference>
<dbReference type="Pfam" id="PF08282">
    <property type="entry name" value="Hydrolase_3"/>
    <property type="match status" value="1"/>
</dbReference>
<dbReference type="EC" id="3.1.3.45" evidence="5 11"/>
<dbReference type="RefSeq" id="WP_074841708.1">
    <property type="nucleotide sequence ID" value="NZ_CP047056.1"/>
</dbReference>
<sequence>MQSIKLMIIDVDGTLTDGGIYYDNFGNELKKFCTRDAAGFFAASKCGIKIMVLTGRACQATQRRMKELNVDYVEQGVKDKFAFINEFLNKNKINYSEVGYIGDDLNDLYLMHVIGYKACPNDSCREIKEVCDYISPINGGSGAVRDIIEHYLRKNGLWNDAINQIYLAGI</sequence>
<proteinExistence type="inferred from homology"/>
<comment type="function">
    <text evidence="11">Catalyzes the hydrolysis of 3-deoxy-D-manno-octulosonate 8-phosphate (KDO 8-P) to 3-deoxy-D-manno-octulosonate (KDO) and inorganic phosphate.</text>
</comment>
<comment type="cofactor">
    <cofactor evidence="2 11 12">
        <name>Mg(2+)</name>
        <dbReference type="ChEBI" id="CHEBI:18420"/>
    </cofactor>
</comment>
<evidence type="ECO:0000256" key="10">
    <source>
        <dbReference type="ARBA" id="ARBA00031051"/>
    </source>
</evidence>
<dbReference type="SUPFAM" id="SSF56784">
    <property type="entry name" value="HAD-like"/>
    <property type="match status" value="1"/>
</dbReference>
<dbReference type="GO" id="GO:0019143">
    <property type="term" value="F:3-deoxy-manno-octulosonate-8-phosphatase activity"/>
    <property type="evidence" value="ECO:0007669"/>
    <property type="project" value="UniProtKB-UniRule"/>
</dbReference>
<keyword evidence="14" id="KW-1185">Reference proteome</keyword>
<dbReference type="OrthoDB" id="9805604at2"/>
<feature type="binding site" evidence="12">
    <location>
        <position position="10"/>
    </location>
    <ligand>
        <name>Mg(2+)</name>
        <dbReference type="ChEBI" id="CHEBI:18420"/>
    </ligand>
</feature>
<dbReference type="GO" id="GO:0046872">
    <property type="term" value="F:metal ion binding"/>
    <property type="evidence" value="ECO:0007669"/>
    <property type="project" value="UniProtKB-UniRule"/>
</dbReference>
<dbReference type="Gene3D" id="3.40.50.1000">
    <property type="entry name" value="HAD superfamily/HAD-like"/>
    <property type="match status" value="1"/>
</dbReference>
<dbReference type="SFLD" id="SFLDG01138">
    <property type="entry name" value="C1.6.2:_Deoxy-d-mannose-octulo"/>
    <property type="match status" value="1"/>
</dbReference>
<dbReference type="EMBL" id="FOSF01000078">
    <property type="protein sequence ID" value="SFK44994.1"/>
    <property type="molecule type" value="Genomic_DNA"/>
</dbReference>
<dbReference type="SFLD" id="SFLDS00003">
    <property type="entry name" value="Haloacid_Dehalogenase"/>
    <property type="match status" value="1"/>
</dbReference>
<evidence type="ECO:0000256" key="11">
    <source>
        <dbReference type="PIRNR" id="PIRNR006118"/>
    </source>
</evidence>
<evidence type="ECO:0000256" key="2">
    <source>
        <dbReference type="ARBA" id="ARBA00001946"/>
    </source>
</evidence>
<evidence type="ECO:0000256" key="12">
    <source>
        <dbReference type="PIRSR" id="PIRSR006118-2"/>
    </source>
</evidence>
<organism evidence="13 14">
    <name type="scientific">Succinivibrio dextrinosolvens</name>
    <dbReference type="NCBI Taxonomy" id="83771"/>
    <lineage>
        <taxon>Bacteria</taxon>
        <taxon>Pseudomonadati</taxon>
        <taxon>Pseudomonadota</taxon>
        <taxon>Gammaproteobacteria</taxon>
        <taxon>Aeromonadales</taxon>
        <taxon>Succinivibrionaceae</taxon>
        <taxon>Succinivibrio</taxon>
    </lineage>
</organism>
<dbReference type="GO" id="GO:0009103">
    <property type="term" value="P:lipopolysaccharide biosynthetic process"/>
    <property type="evidence" value="ECO:0007669"/>
    <property type="project" value="UniProtKB-UniRule"/>
</dbReference>
<dbReference type="AlphaFoldDB" id="A0A662ZDQ8"/>
<evidence type="ECO:0000313" key="13">
    <source>
        <dbReference type="EMBL" id="SFK44994.1"/>
    </source>
</evidence>
<evidence type="ECO:0000256" key="4">
    <source>
        <dbReference type="ARBA" id="ARBA00011881"/>
    </source>
</evidence>
<accession>A0A662ZDQ8</accession>
<feature type="binding site" evidence="12">
    <location>
        <position position="12"/>
    </location>
    <ligand>
        <name>substrate</name>
    </ligand>
</feature>
<dbReference type="PANTHER" id="PTHR21485">
    <property type="entry name" value="HAD SUPERFAMILY MEMBERS CMAS AND KDSC"/>
    <property type="match status" value="1"/>
</dbReference>